<dbReference type="InterPro" id="IPR052212">
    <property type="entry name" value="PH-like_domain"/>
</dbReference>
<dbReference type="VEuPathDB" id="VectorBase:LOC119171819"/>
<feature type="region of interest" description="Disordered" evidence="1">
    <location>
        <begin position="225"/>
        <end position="244"/>
    </location>
</feature>
<sequence length="422" mass="45505">MASVRLLNSSDLYSSPIQLNGSYHGAGSNERSRTPKNGLEVIETSHSVRLQQEKPHLVSLGGGRLSTSVTIHPLPEVTEPPGRYVGNPGAPSLASFDIDNSVDFVEKVSKFEFLAHNRSPPVASSESPRWFVRDGIRVSASPPSRVCEQSPSLRGPSSKPAPRFTPTPPLSSSPKSPKSPRVSALSGRASPLVAGGRCTPTSPRLGHRVASHEDIRACEVELAQQHRRAVAERLRDQEQERQERQRLEEILSLCAEYERKVHASGAKDKKLQRSPPSSDSGTEDVTSPPGSGSESSSAPDDTSKTSESSSGSGVSAEDDKPGLQRNDTVIRRPGGKQLPERPDVVKPVPVLAARPVPAPRSQSSLSEVMPRSPESEVPPPPPPPPAEEVVHRGSKGDFCDWRVSSRDRHWSITKTVSRPTAL</sequence>
<gene>
    <name evidence="2" type="ORF">HPB51_014791</name>
</gene>
<dbReference type="AlphaFoldDB" id="A0A9J6DNE3"/>
<dbReference type="PANTHER" id="PTHR12156">
    <property type="entry name" value="PLECKSTRIN HOMOLOGY-LIKE DOMAIN, FAMILY B, MEMBER 3"/>
    <property type="match status" value="1"/>
</dbReference>
<feature type="region of interest" description="Disordered" evidence="1">
    <location>
        <begin position="141"/>
        <end position="212"/>
    </location>
</feature>
<proteinExistence type="predicted"/>
<name>A0A9J6DNE3_RHIMP</name>
<comment type="caution">
    <text evidence="2">The sequence shown here is derived from an EMBL/GenBank/DDBJ whole genome shotgun (WGS) entry which is preliminary data.</text>
</comment>
<dbReference type="PANTHER" id="PTHR12156:SF5">
    <property type="entry name" value="FI18040P1"/>
    <property type="match status" value="1"/>
</dbReference>
<feature type="compositionally biased region" description="Pro residues" evidence="1">
    <location>
        <begin position="376"/>
        <end position="386"/>
    </location>
</feature>
<evidence type="ECO:0000256" key="1">
    <source>
        <dbReference type="SAM" id="MobiDB-lite"/>
    </source>
</evidence>
<reference evidence="2" key="1">
    <citation type="journal article" date="2020" name="Cell">
        <title>Large-Scale Comparative Analyses of Tick Genomes Elucidate Their Genetic Diversity and Vector Capacities.</title>
        <authorList>
            <consortium name="Tick Genome and Microbiome Consortium (TIGMIC)"/>
            <person name="Jia N."/>
            <person name="Wang J."/>
            <person name="Shi W."/>
            <person name="Du L."/>
            <person name="Sun Y."/>
            <person name="Zhan W."/>
            <person name="Jiang J.F."/>
            <person name="Wang Q."/>
            <person name="Zhang B."/>
            <person name="Ji P."/>
            <person name="Bell-Sakyi L."/>
            <person name="Cui X.M."/>
            <person name="Yuan T.T."/>
            <person name="Jiang B.G."/>
            <person name="Yang W.F."/>
            <person name="Lam T.T."/>
            <person name="Chang Q.C."/>
            <person name="Ding S.J."/>
            <person name="Wang X.J."/>
            <person name="Zhu J.G."/>
            <person name="Ruan X.D."/>
            <person name="Zhao L."/>
            <person name="Wei J.T."/>
            <person name="Ye R.Z."/>
            <person name="Que T.C."/>
            <person name="Du C.H."/>
            <person name="Zhou Y.H."/>
            <person name="Cheng J.X."/>
            <person name="Dai P.F."/>
            <person name="Guo W.B."/>
            <person name="Han X.H."/>
            <person name="Huang E.J."/>
            <person name="Li L.F."/>
            <person name="Wei W."/>
            <person name="Gao Y.C."/>
            <person name="Liu J.Z."/>
            <person name="Shao H.Z."/>
            <person name="Wang X."/>
            <person name="Wang C.C."/>
            <person name="Yang T.C."/>
            <person name="Huo Q.B."/>
            <person name="Li W."/>
            <person name="Chen H.Y."/>
            <person name="Chen S.E."/>
            <person name="Zhou L.G."/>
            <person name="Ni X.B."/>
            <person name="Tian J.H."/>
            <person name="Sheng Y."/>
            <person name="Liu T."/>
            <person name="Pan Y.S."/>
            <person name="Xia L.Y."/>
            <person name="Li J."/>
            <person name="Zhao F."/>
            <person name="Cao W.C."/>
        </authorList>
    </citation>
    <scope>NUCLEOTIDE SEQUENCE</scope>
    <source>
        <strain evidence="2">Rmic-2018</strain>
    </source>
</reference>
<accession>A0A9J6DNE3</accession>
<keyword evidence="3" id="KW-1185">Reference proteome</keyword>
<dbReference type="EMBL" id="JABSTU010000008">
    <property type="protein sequence ID" value="KAH8023542.1"/>
    <property type="molecule type" value="Genomic_DNA"/>
</dbReference>
<feature type="compositionally biased region" description="Basic and acidic residues" evidence="1">
    <location>
        <begin position="261"/>
        <end position="271"/>
    </location>
</feature>
<feature type="compositionally biased region" description="Low complexity" evidence="1">
    <location>
        <begin position="345"/>
        <end position="355"/>
    </location>
</feature>
<evidence type="ECO:0000313" key="2">
    <source>
        <dbReference type="EMBL" id="KAH8023542.1"/>
    </source>
</evidence>
<dbReference type="Proteomes" id="UP000821866">
    <property type="component" value="Chromosome 6"/>
</dbReference>
<feature type="region of interest" description="Disordered" evidence="1">
    <location>
        <begin position="261"/>
        <end position="394"/>
    </location>
</feature>
<organism evidence="2 3">
    <name type="scientific">Rhipicephalus microplus</name>
    <name type="common">Cattle tick</name>
    <name type="synonym">Boophilus microplus</name>
    <dbReference type="NCBI Taxonomy" id="6941"/>
    <lineage>
        <taxon>Eukaryota</taxon>
        <taxon>Metazoa</taxon>
        <taxon>Ecdysozoa</taxon>
        <taxon>Arthropoda</taxon>
        <taxon>Chelicerata</taxon>
        <taxon>Arachnida</taxon>
        <taxon>Acari</taxon>
        <taxon>Parasitiformes</taxon>
        <taxon>Ixodida</taxon>
        <taxon>Ixodoidea</taxon>
        <taxon>Ixodidae</taxon>
        <taxon>Rhipicephalinae</taxon>
        <taxon>Rhipicephalus</taxon>
        <taxon>Boophilus</taxon>
    </lineage>
</organism>
<reference evidence="2" key="2">
    <citation type="submission" date="2021-09" db="EMBL/GenBank/DDBJ databases">
        <authorList>
            <person name="Jia N."/>
            <person name="Wang J."/>
            <person name="Shi W."/>
            <person name="Du L."/>
            <person name="Sun Y."/>
            <person name="Zhan W."/>
            <person name="Jiang J."/>
            <person name="Wang Q."/>
            <person name="Zhang B."/>
            <person name="Ji P."/>
            <person name="Sakyi L.B."/>
            <person name="Cui X."/>
            <person name="Yuan T."/>
            <person name="Jiang B."/>
            <person name="Yang W."/>
            <person name="Lam T.T.-Y."/>
            <person name="Chang Q."/>
            <person name="Ding S."/>
            <person name="Wang X."/>
            <person name="Zhu J."/>
            <person name="Ruan X."/>
            <person name="Zhao L."/>
            <person name="Wei J."/>
            <person name="Que T."/>
            <person name="Du C."/>
            <person name="Cheng J."/>
            <person name="Dai P."/>
            <person name="Han X."/>
            <person name="Huang E."/>
            <person name="Gao Y."/>
            <person name="Liu J."/>
            <person name="Shao H."/>
            <person name="Ye R."/>
            <person name="Li L."/>
            <person name="Wei W."/>
            <person name="Wang X."/>
            <person name="Wang C."/>
            <person name="Huo Q."/>
            <person name="Li W."/>
            <person name="Guo W."/>
            <person name="Chen H."/>
            <person name="Chen S."/>
            <person name="Zhou L."/>
            <person name="Zhou L."/>
            <person name="Ni X."/>
            <person name="Tian J."/>
            <person name="Zhou Y."/>
            <person name="Sheng Y."/>
            <person name="Liu T."/>
            <person name="Pan Y."/>
            <person name="Xia L."/>
            <person name="Li J."/>
            <person name="Zhao F."/>
            <person name="Cao W."/>
        </authorList>
    </citation>
    <scope>NUCLEOTIDE SEQUENCE</scope>
    <source>
        <strain evidence="2">Rmic-2018</strain>
        <tissue evidence="2">Larvae</tissue>
    </source>
</reference>
<feature type="compositionally biased region" description="Low complexity" evidence="1">
    <location>
        <begin position="286"/>
        <end position="315"/>
    </location>
</feature>
<feature type="compositionally biased region" description="Basic and acidic residues" evidence="1">
    <location>
        <begin position="229"/>
        <end position="244"/>
    </location>
</feature>
<feature type="compositionally biased region" description="Polar residues" evidence="1">
    <location>
        <begin position="274"/>
        <end position="285"/>
    </location>
</feature>
<protein>
    <submittedName>
        <fullName evidence="2">Uncharacterized protein</fullName>
    </submittedName>
</protein>
<evidence type="ECO:0000313" key="3">
    <source>
        <dbReference type="Proteomes" id="UP000821866"/>
    </source>
</evidence>